<dbReference type="PANTHER" id="PTHR41259">
    <property type="entry name" value="DOUBLE-STRAND BREAK REPAIR RAD50 ATPASE, PUTATIVE-RELATED"/>
    <property type="match status" value="1"/>
</dbReference>
<feature type="domain" description="YhaN AAA" evidence="2">
    <location>
        <begin position="1"/>
        <end position="205"/>
    </location>
</feature>
<gene>
    <name evidence="3" type="ORF">SAMN05421759_11268</name>
</gene>
<feature type="coiled-coil region" evidence="1">
    <location>
        <begin position="385"/>
        <end position="419"/>
    </location>
</feature>
<feature type="coiled-coil region" evidence="1">
    <location>
        <begin position="282"/>
        <end position="309"/>
    </location>
</feature>
<dbReference type="Pfam" id="PF13514">
    <property type="entry name" value="AAA_27"/>
    <property type="match status" value="1"/>
</dbReference>
<protein>
    <submittedName>
        <fullName evidence="3">Uncharacterized protein YhaN</fullName>
    </submittedName>
</protein>
<dbReference type="OrthoDB" id="9764467at2"/>
<keyword evidence="4" id="KW-1185">Reference proteome</keyword>
<proteinExistence type="predicted"/>
<sequence length="1130" mass="123608">MRLRHLDLIRYGRFTDHRLDFGPGGSETDVTIVYGENEAGKSTAFSAWLDLLFGLPLQHPYDFVHARKDLMVGATLDTEEGPLTLRRTGQRQGSLTDENGRAIDERRLSLLLHGLDRDGYRTRFSLDDDVLRQGGEEIARAKGDLGQLLHAGSTGLSGFADLLKQAEEEIEAFHKPRGRSTILADGRNRLKEIDAALAEARLDPRRFEALRREVESAEQACREATAFRDEAKRQFALREAADHRRDLARRIDEARAALAGYPDGPALPEDAMTRVSVAVDRTVKAQEEKAEAEATIEQAEELLSELKPDPEGISIGEMLAGLEEAEFDDGESLVARASLADADLGRRREERDNARTEAGRLAAALAGDGADPGAIVLPREVRNGIREAAQDVRETARARDQAQEALDDARAELGEVEEMPEGAETLADALDALDALPENPEALTGDLRECETKARRAAAGLPPNWRTLADAGLPAAAELREAERNLKAEDDKVAAAEEKLRMAQEKLAELDAALDGERLALSVVSDDEIAATRAERERLWSAHRSALQQDTADAFEAAMREDDDARGRHATSAEGRVRLARMNADRMMNAADAERRETDLGSARERRIAPTEVVKRLAMRLGLDADIVPSAFGERLEAMKTALDAALSAEQAMQDLHAARKSRSEAEEAVIDAASGISVDTSERHDTVAAARRLHKELEERRARIASRLEAEKLVRGFEAQKKTKEKGHAVAEAAYAARVADLWCADMGVEEVLRISDGLAELAELYSKARDLDRRVGRLEAALTAFDTRACALRDSLGLRNRSTVDETLRLARDRAGKAIEVARKIEEARKARNEAEAERNRQARLAERSAEVIAAVFEGQEIASGDDPLVALRRLLERDGLRAEIAELDAVRARTAEGFDAEALSAEEADTDPVRTDTLREAVSEAEGTRDEAVGRRGEARQELNSALGTGGGVHQGQARATLMEELHEAARRAAETRIGLMAASGALRRLREDRRGSMLNAAEQAFARMTGGEWPRLEAQPAGAGERLVGIRSGQRITADAMSTGTRGQLYLALRVAGHADFVTRYGPLPFLTDDILETFDDTRAAAALSLTSEMGRTGQAIMFTHHRHLVDLARTVIPELHVVDLG</sequence>
<evidence type="ECO:0000313" key="3">
    <source>
        <dbReference type="EMBL" id="SIT05233.1"/>
    </source>
</evidence>
<dbReference type="EMBL" id="FTOQ01000012">
    <property type="protein sequence ID" value="SIT05233.1"/>
    <property type="molecule type" value="Genomic_DNA"/>
</dbReference>
<name>A0A1N7P3R0_9RHOB</name>
<reference evidence="4" key="1">
    <citation type="submission" date="2017-01" db="EMBL/GenBank/DDBJ databases">
        <authorList>
            <person name="Varghese N."/>
            <person name="Submissions S."/>
        </authorList>
    </citation>
    <scope>NUCLEOTIDE SEQUENCE [LARGE SCALE GENOMIC DNA]</scope>
    <source>
        <strain evidence="4">DSM 29430</strain>
    </source>
</reference>
<feature type="coiled-coil region" evidence="1">
    <location>
        <begin position="207"/>
        <end position="257"/>
    </location>
</feature>
<evidence type="ECO:0000259" key="2">
    <source>
        <dbReference type="Pfam" id="PF13514"/>
    </source>
</evidence>
<dbReference type="InterPro" id="IPR027417">
    <property type="entry name" value="P-loop_NTPase"/>
</dbReference>
<evidence type="ECO:0000313" key="4">
    <source>
        <dbReference type="Proteomes" id="UP000186684"/>
    </source>
</evidence>
<dbReference type="PANTHER" id="PTHR41259:SF1">
    <property type="entry name" value="DOUBLE-STRAND BREAK REPAIR RAD50 ATPASE, PUTATIVE-RELATED"/>
    <property type="match status" value="1"/>
</dbReference>
<feature type="coiled-coil region" evidence="1">
    <location>
        <begin position="649"/>
        <end position="708"/>
    </location>
</feature>
<dbReference type="Proteomes" id="UP000186684">
    <property type="component" value="Unassembled WGS sequence"/>
</dbReference>
<feature type="coiled-coil region" evidence="1">
    <location>
        <begin position="479"/>
        <end position="520"/>
    </location>
</feature>
<dbReference type="AlphaFoldDB" id="A0A1N7P3R0"/>
<dbReference type="RefSeq" id="WP_076449596.1">
    <property type="nucleotide sequence ID" value="NZ_FTOQ01000012.1"/>
</dbReference>
<dbReference type="InterPro" id="IPR038734">
    <property type="entry name" value="YhaN_AAA"/>
</dbReference>
<dbReference type="Gene3D" id="3.40.50.300">
    <property type="entry name" value="P-loop containing nucleotide triphosphate hydrolases"/>
    <property type="match status" value="2"/>
</dbReference>
<keyword evidence="1" id="KW-0175">Coiled coil</keyword>
<dbReference type="SUPFAM" id="SSF52540">
    <property type="entry name" value="P-loop containing nucleoside triphosphate hydrolases"/>
    <property type="match status" value="1"/>
</dbReference>
<accession>A0A1N7P3R0</accession>
<evidence type="ECO:0000256" key="1">
    <source>
        <dbReference type="SAM" id="Coils"/>
    </source>
</evidence>
<organism evidence="3 4">
    <name type="scientific">Roseivivax lentus</name>
    <dbReference type="NCBI Taxonomy" id="633194"/>
    <lineage>
        <taxon>Bacteria</taxon>
        <taxon>Pseudomonadati</taxon>
        <taxon>Pseudomonadota</taxon>
        <taxon>Alphaproteobacteria</taxon>
        <taxon>Rhodobacterales</taxon>
        <taxon>Roseobacteraceae</taxon>
        <taxon>Roseivivax</taxon>
    </lineage>
</organism>
<feature type="coiled-coil region" evidence="1">
    <location>
        <begin position="820"/>
        <end position="850"/>
    </location>
</feature>